<keyword evidence="2" id="KW-1185">Reference proteome</keyword>
<dbReference type="Proteomes" id="UP001595906">
    <property type="component" value="Unassembled WGS sequence"/>
</dbReference>
<dbReference type="GO" id="GO:0016757">
    <property type="term" value="F:glycosyltransferase activity"/>
    <property type="evidence" value="ECO:0007669"/>
    <property type="project" value="UniProtKB-KW"/>
</dbReference>
<keyword evidence="1" id="KW-0808">Transferase</keyword>
<sequence>MEKHLHIICLNVPYPVNYGGVFDLFYKLPALQAAGVNIHLHCFNYGRGAQEELNRYCVSVNYYERREGHKSISTSLPYIVASRKNDALLDNLLQDDYPIFMEGVHCTYLLNDERFARRRKFVRIHNVEYQYYHDLYKTATSPLKKLYYWRESNLLKRYEASIADKATAYWGVTHKDVAYYRNEYQCKTIDYLSLYLPPTWEVKGITGIGNYFLYQADLSVDANEKAAIWLLEKVFSKIEVPFVIAGKNPSEKLQRLAHSQLHTCIVSNPSEREMQDMIAKAHVNILPSFHSTGIKLKLLNALYNGRHCLVNRATVDGSGLESLCHIANTADEFIAAVQAIENLPFVAEDVQIREIALKGMFNNAANAAQQVQWIWTDYA</sequence>
<protein>
    <submittedName>
        <fullName evidence="1">Glycosyltransferase</fullName>
        <ecNumber evidence="1">2.4.-.-</ecNumber>
    </submittedName>
</protein>
<evidence type="ECO:0000313" key="2">
    <source>
        <dbReference type="Proteomes" id="UP001595906"/>
    </source>
</evidence>
<proteinExistence type="predicted"/>
<dbReference type="EC" id="2.4.-.-" evidence="1"/>
<reference evidence="2" key="1">
    <citation type="journal article" date="2019" name="Int. J. Syst. Evol. Microbiol.">
        <title>The Global Catalogue of Microorganisms (GCM) 10K type strain sequencing project: providing services to taxonomists for standard genome sequencing and annotation.</title>
        <authorList>
            <consortium name="The Broad Institute Genomics Platform"/>
            <consortium name="The Broad Institute Genome Sequencing Center for Infectious Disease"/>
            <person name="Wu L."/>
            <person name="Ma J."/>
        </authorList>
    </citation>
    <scope>NUCLEOTIDE SEQUENCE [LARGE SCALE GENOMIC DNA]</scope>
    <source>
        <strain evidence="2">CECT 8010</strain>
    </source>
</reference>
<keyword evidence="1" id="KW-0328">Glycosyltransferase</keyword>
<organism evidence="1 2">
    <name type="scientific">Parasediminibacterium paludis</name>
    <dbReference type="NCBI Taxonomy" id="908966"/>
    <lineage>
        <taxon>Bacteria</taxon>
        <taxon>Pseudomonadati</taxon>
        <taxon>Bacteroidota</taxon>
        <taxon>Chitinophagia</taxon>
        <taxon>Chitinophagales</taxon>
        <taxon>Chitinophagaceae</taxon>
        <taxon>Parasediminibacterium</taxon>
    </lineage>
</organism>
<name>A0ABV8PY70_9BACT</name>
<dbReference type="RefSeq" id="WP_379014219.1">
    <property type="nucleotide sequence ID" value="NZ_JBHSDC010000022.1"/>
</dbReference>
<dbReference type="SUPFAM" id="SSF53756">
    <property type="entry name" value="UDP-Glycosyltransferase/glycogen phosphorylase"/>
    <property type="match status" value="1"/>
</dbReference>
<comment type="caution">
    <text evidence="1">The sequence shown here is derived from an EMBL/GenBank/DDBJ whole genome shotgun (WGS) entry which is preliminary data.</text>
</comment>
<dbReference type="Gene3D" id="3.40.50.2000">
    <property type="entry name" value="Glycogen Phosphorylase B"/>
    <property type="match status" value="1"/>
</dbReference>
<accession>A0ABV8PY70</accession>
<dbReference type="EMBL" id="JBHSDC010000022">
    <property type="protein sequence ID" value="MFC4232386.1"/>
    <property type="molecule type" value="Genomic_DNA"/>
</dbReference>
<evidence type="ECO:0000313" key="1">
    <source>
        <dbReference type="EMBL" id="MFC4232386.1"/>
    </source>
</evidence>
<gene>
    <name evidence="1" type="ORF">ACFOW1_10820</name>
</gene>